<keyword evidence="2" id="KW-0067">ATP-binding</keyword>
<dbReference type="PANTHER" id="PTHR20953">
    <property type="entry name" value="KINASE-RELATED"/>
    <property type="match status" value="1"/>
</dbReference>
<dbReference type="eggNOG" id="COG3854">
    <property type="taxonomic scope" value="Bacteria"/>
</dbReference>
<dbReference type="InterPro" id="IPR003593">
    <property type="entry name" value="AAA+_ATPase"/>
</dbReference>
<sequence>MNTRKNFEELLAALPPMVRELIKKIPPNLLEEVEEIRLRAYKPLMVYVGNEEKFVSMEGIVTSSASTAYIVTKEDCEKAFQLISKSSVYAFEEEIRNGYITLKGGYRVGIVGKCVLENGYIKTLKNLSGYNYRITKEIKGAAEDILKYILNFSGDVYNTLIISPPQCGKTTLLRDIARFISDGIDFLGFKGQKVGIVDERSEIAACHNGIPQNDVGMRTDVLDGCPKAYGMIMLIRSMSPKVVITDEIGKKEDVEAIHEVLNAGVKVITTIHGNDIEDLIKKPHLKDIVSLKYFERYIILSNRLGAGTVEKIVDENFDILFKGPYKRGKTKKW</sequence>
<keyword evidence="5" id="KW-1185">Reference proteome</keyword>
<dbReference type="InterPro" id="IPR027417">
    <property type="entry name" value="P-loop_NTPase"/>
</dbReference>
<dbReference type="Proteomes" id="UP000029669">
    <property type="component" value="Chromosome"/>
</dbReference>
<dbReference type="HOGENOM" id="CLU_052793_0_0_9"/>
<dbReference type="NCBIfam" id="TIGR02858">
    <property type="entry name" value="spore_III_AA"/>
    <property type="match status" value="1"/>
</dbReference>
<dbReference type="OrthoDB" id="9768243at2"/>
<accession>A0A097ARD3</accession>
<dbReference type="STRING" id="2325.TKV_c11970"/>
<dbReference type="SUPFAM" id="SSF52540">
    <property type="entry name" value="P-loop containing nucleoside triphosphate hydrolases"/>
    <property type="match status" value="1"/>
</dbReference>
<proteinExistence type="predicted"/>
<evidence type="ECO:0000256" key="1">
    <source>
        <dbReference type="ARBA" id="ARBA00022741"/>
    </source>
</evidence>
<dbReference type="InterPro" id="IPR014217">
    <property type="entry name" value="Spore_III_AA"/>
</dbReference>
<dbReference type="Pfam" id="PF19568">
    <property type="entry name" value="Spore_III_AA"/>
    <property type="match status" value="1"/>
</dbReference>
<keyword evidence="1" id="KW-0547">Nucleotide-binding</keyword>
<dbReference type="EMBL" id="CP009170">
    <property type="protein sequence ID" value="AIS52368.1"/>
    <property type="molecule type" value="Genomic_DNA"/>
</dbReference>
<dbReference type="KEGG" id="tki:TKV_c11970"/>
<dbReference type="RefSeq" id="WP_049685137.1">
    <property type="nucleotide sequence ID" value="NZ_CP009170.1"/>
</dbReference>
<evidence type="ECO:0000313" key="5">
    <source>
        <dbReference type="Proteomes" id="UP000029669"/>
    </source>
</evidence>
<dbReference type="PANTHER" id="PTHR20953:SF3">
    <property type="entry name" value="P-LOOP CONTAINING NUCLEOSIDE TRIPHOSPHATE HYDROLASES SUPERFAMILY PROTEIN"/>
    <property type="match status" value="1"/>
</dbReference>
<dbReference type="SMART" id="SM00382">
    <property type="entry name" value="AAA"/>
    <property type="match status" value="1"/>
</dbReference>
<name>A0A097ARD3_THEKI</name>
<dbReference type="InterPro" id="IPR045735">
    <property type="entry name" value="Spore_III_AA_AAA+_ATPase"/>
</dbReference>
<evidence type="ECO:0000259" key="3">
    <source>
        <dbReference type="SMART" id="SM00382"/>
    </source>
</evidence>
<gene>
    <name evidence="4" type="primary">spoIIIAA</name>
    <name evidence="4" type="ORF">TKV_c11970</name>
</gene>
<evidence type="ECO:0000256" key="2">
    <source>
        <dbReference type="ARBA" id="ARBA00022840"/>
    </source>
</evidence>
<feature type="domain" description="AAA+ ATPase" evidence="3">
    <location>
        <begin position="155"/>
        <end position="304"/>
    </location>
</feature>
<organism evidence="4 5">
    <name type="scientific">Thermoanaerobacter kivui</name>
    <name type="common">Acetogenium kivui</name>
    <dbReference type="NCBI Taxonomy" id="2325"/>
    <lineage>
        <taxon>Bacteria</taxon>
        <taxon>Bacillati</taxon>
        <taxon>Bacillota</taxon>
        <taxon>Clostridia</taxon>
        <taxon>Thermoanaerobacterales</taxon>
        <taxon>Thermoanaerobacteraceae</taxon>
        <taxon>Thermoanaerobacter</taxon>
    </lineage>
</organism>
<dbReference type="Gene3D" id="3.40.50.300">
    <property type="entry name" value="P-loop containing nucleotide triphosphate hydrolases"/>
    <property type="match status" value="1"/>
</dbReference>
<protein>
    <submittedName>
        <fullName evidence="4">Stage III sporulation protein AA</fullName>
    </submittedName>
</protein>
<evidence type="ECO:0000313" key="4">
    <source>
        <dbReference type="EMBL" id="AIS52368.1"/>
    </source>
</evidence>
<dbReference type="AlphaFoldDB" id="A0A097ARD3"/>
<reference evidence="5" key="1">
    <citation type="journal article" date="2015" name="Genome Announc.">
        <title>Whole-Genome Sequences of 80 Environmental and Clinical Isolates of Burkholderia pseudomallei.</title>
        <authorList>
            <person name="Johnson S.L."/>
            <person name="Baker A.L."/>
            <person name="Chain P.S."/>
            <person name="Currie B.J."/>
            <person name="Daligault H.E."/>
            <person name="Davenport K.W."/>
            <person name="Davis C.B."/>
            <person name="Inglis T.J."/>
            <person name="Kaestli M."/>
            <person name="Koren S."/>
            <person name="Mayo M."/>
            <person name="Merritt A.J."/>
            <person name="Price E.P."/>
            <person name="Sarovich D.S."/>
            <person name="Warner J."/>
            <person name="Rosovitz M.J."/>
        </authorList>
    </citation>
    <scope>NUCLEOTIDE SEQUENCE [LARGE SCALE GENOMIC DNA]</scope>
    <source>
        <strain evidence="5">DSM 2030</strain>
    </source>
</reference>
<dbReference type="GO" id="GO:0005524">
    <property type="term" value="F:ATP binding"/>
    <property type="evidence" value="ECO:0007669"/>
    <property type="project" value="UniProtKB-KW"/>
</dbReference>